<feature type="region of interest" description="Disordered" evidence="13">
    <location>
        <begin position="647"/>
        <end position="669"/>
    </location>
</feature>
<dbReference type="CDD" id="cd13230">
    <property type="entry name" value="PH1_SSRP1-like"/>
    <property type="match status" value="1"/>
</dbReference>
<dbReference type="GO" id="GO:0035101">
    <property type="term" value="C:FACT complex"/>
    <property type="evidence" value="ECO:0007669"/>
    <property type="project" value="TreeGrafter"/>
</dbReference>
<evidence type="ECO:0000256" key="11">
    <source>
        <dbReference type="PROSITE-ProRule" id="PRU00267"/>
    </source>
</evidence>
<evidence type="ECO:0000256" key="7">
    <source>
        <dbReference type="ARBA" id="ARBA00023125"/>
    </source>
</evidence>
<dbReference type="Gene3D" id="2.30.29.30">
    <property type="entry name" value="Pleckstrin-homology domain (PH domain)/Phosphotyrosine-binding domain (PTB)"/>
    <property type="match status" value="2"/>
</dbReference>
<dbReference type="SMART" id="SM00398">
    <property type="entry name" value="HMG"/>
    <property type="match status" value="1"/>
</dbReference>
<name>A0A250WZK2_9CHLO</name>
<dbReference type="Gene3D" id="2.30.29.220">
    <property type="entry name" value="Structure-specific recognition protein (SSRP1)"/>
    <property type="match status" value="1"/>
</dbReference>
<keyword evidence="8 12" id="KW-0804">Transcription</keyword>
<dbReference type="GO" id="GO:0006281">
    <property type="term" value="P:DNA repair"/>
    <property type="evidence" value="ECO:0007669"/>
    <property type="project" value="UniProtKB-KW"/>
</dbReference>
<dbReference type="SUPFAM" id="SSF50729">
    <property type="entry name" value="PH domain-like"/>
    <property type="match status" value="1"/>
</dbReference>
<dbReference type="Pfam" id="PF00505">
    <property type="entry name" value="HMG_box"/>
    <property type="match status" value="1"/>
</dbReference>
<evidence type="ECO:0000313" key="15">
    <source>
        <dbReference type="EMBL" id="GAX76261.1"/>
    </source>
</evidence>
<dbReference type="InterPro" id="IPR038167">
    <property type="entry name" value="SSRP1_sf"/>
</dbReference>
<feature type="compositionally biased region" description="Basic and acidic residues" evidence="13">
    <location>
        <begin position="556"/>
        <end position="568"/>
    </location>
</feature>
<keyword evidence="3 12" id="KW-0158">Chromosome</keyword>
<dbReference type="GO" id="GO:0006260">
    <property type="term" value="P:DNA replication"/>
    <property type="evidence" value="ECO:0007669"/>
    <property type="project" value="UniProtKB-KW"/>
</dbReference>
<dbReference type="AlphaFoldDB" id="A0A250WZK2"/>
<keyword evidence="9 12" id="KW-0234">DNA repair</keyword>
<keyword evidence="4 12" id="KW-0235">DNA replication</keyword>
<keyword evidence="7 11" id="KW-0238">DNA-binding</keyword>
<dbReference type="FunFam" id="2.30.29.30:FF:000098">
    <property type="entry name" value="Fact complex subunit ssrp1"/>
    <property type="match status" value="1"/>
</dbReference>
<feature type="compositionally biased region" description="Acidic residues" evidence="13">
    <location>
        <begin position="474"/>
        <end position="485"/>
    </location>
</feature>
<dbReference type="OrthoDB" id="498543at2759"/>
<dbReference type="GO" id="GO:0042393">
    <property type="term" value="F:histone binding"/>
    <property type="evidence" value="ECO:0007669"/>
    <property type="project" value="TreeGrafter"/>
</dbReference>
<dbReference type="InterPro" id="IPR035417">
    <property type="entry name" value="SSRP1/POB3_N"/>
</dbReference>
<dbReference type="Gene3D" id="2.30.29.150">
    <property type="match status" value="1"/>
</dbReference>
<comment type="caution">
    <text evidence="15">The sequence shown here is derived from an EMBL/GenBank/DDBJ whole genome shotgun (WGS) entry which is preliminary data.</text>
</comment>
<dbReference type="InterPro" id="IPR024954">
    <property type="entry name" value="SSRP1_DD"/>
</dbReference>
<dbReference type="PANTHER" id="PTHR45849">
    <property type="entry name" value="FACT COMPLEX SUBUNIT SSRP1"/>
    <property type="match status" value="1"/>
</dbReference>
<protein>
    <recommendedName>
        <fullName evidence="12">FACT complex subunit SSRP1</fullName>
    </recommendedName>
</protein>
<organism evidence="15 16">
    <name type="scientific">Chlamydomonas eustigma</name>
    <dbReference type="NCBI Taxonomy" id="1157962"/>
    <lineage>
        <taxon>Eukaryota</taxon>
        <taxon>Viridiplantae</taxon>
        <taxon>Chlorophyta</taxon>
        <taxon>core chlorophytes</taxon>
        <taxon>Chlorophyceae</taxon>
        <taxon>CS clade</taxon>
        <taxon>Chlamydomonadales</taxon>
        <taxon>Chlamydomonadaceae</taxon>
        <taxon>Chlamydomonas</taxon>
    </lineage>
</organism>
<feature type="compositionally biased region" description="Low complexity" evidence="13">
    <location>
        <begin position="649"/>
        <end position="658"/>
    </location>
</feature>
<accession>A0A250WZK2</accession>
<dbReference type="PROSITE" id="PS50118">
    <property type="entry name" value="HMG_BOX_2"/>
    <property type="match status" value="1"/>
</dbReference>
<evidence type="ECO:0000256" key="10">
    <source>
        <dbReference type="ARBA" id="ARBA00023242"/>
    </source>
</evidence>
<keyword evidence="10 11" id="KW-0539">Nucleus</keyword>
<dbReference type="InterPro" id="IPR000969">
    <property type="entry name" value="SSRP1/POB3"/>
</dbReference>
<dbReference type="InterPro" id="IPR011993">
    <property type="entry name" value="PH-like_dom_sf"/>
</dbReference>
<keyword evidence="16" id="KW-1185">Reference proteome</keyword>
<dbReference type="InterPro" id="IPR009071">
    <property type="entry name" value="HMG_box_dom"/>
</dbReference>
<dbReference type="Pfam" id="PF08512">
    <property type="entry name" value="Rttp106-like_middle"/>
    <property type="match status" value="1"/>
</dbReference>
<dbReference type="EMBL" id="BEGY01000016">
    <property type="protein sequence ID" value="GAX76261.1"/>
    <property type="molecule type" value="Genomic_DNA"/>
</dbReference>
<evidence type="ECO:0000256" key="4">
    <source>
        <dbReference type="ARBA" id="ARBA00022705"/>
    </source>
</evidence>
<dbReference type="SMART" id="SM01287">
    <property type="entry name" value="Rtt106"/>
    <property type="match status" value="1"/>
</dbReference>
<feature type="compositionally biased region" description="Acidic residues" evidence="13">
    <location>
        <begin position="499"/>
        <end position="516"/>
    </location>
</feature>
<evidence type="ECO:0000256" key="12">
    <source>
        <dbReference type="RuleBase" id="RU364013"/>
    </source>
</evidence>
<evidence type="ECO:0000256" key="5">
    <source>
        <dbReference type="ARBA" id="ARBA00022763"/>
    </source>
</evidence>
<keyword evidence="6 12" id="KW-0805">Transcription regulation</keyword>
<comment type="subunit">
    <text evidence="2">Component of the FACT complex, a stable heterodimer of SPT16 and SSRP1.</text>
</comment>
<evidence type="ECO:0000256" key="2">
    <source>
        <dbReference type="ARBA" id="ARBA00011111"/>
    </source>
</evidence>
<dbReference type="Gene3D" id="1.10.30.10">
    <property type="entry name" value="High mobility group box domain"/>
    <property type="match status" value="1"/>
</dbReference>
<evidence type="ECO:0000313" key="16">
    <source>
        <dbReference type="Proteomes" id="UP000232323"/>
    </source>
</evidence>
<dbReference type="FunFam" id="1.10.30.10:FF:000016">
    <property type="entry name" value="FACT complex subunit SSRP1"/>
    <property type="match status" value="1"/>
</dbReference>
<feature type="compositionally biased region" description="Low complexity" evidence="13">
    <location>
        <begin position="486"/>
        <end position="498"/>
    </location>
</feature>
<reference evidence="15 16" key="1">
    <citation type="submission" date="2017-08" db="EMBL/GenBank/DDBJ databases">
        <title>Acidophilic green algal genome provides insights into adaptation to an acidic environment.</title>
        <authorList>
            <person name="Hirooka S."/>
            <person name="Hirose Y."/>
            <person name="Kanesaki Y."/>
            <person name="Higuchi S."/>
            <person name="Fujiwara T."/>
            <person name="Onuma R."/>
            <person name="Era A."/>
            <person name="Ohbayashi R."/>
            <person name="Uzuka A."/>
            <person name="Nozaki H."/>
            <person name="Yoshikawa H."/>
            <person name="Miyagishima S.Y."/>
        </authorList>
    </citation>
    <scope>NUCLEOTIDE SEQUENCE [LARGE SCALE GENOMIC DNA]</scope>
    <source>
        <strain evidence="15 16">NIES-2499</strain>
    </source>
</reference>
<comment type="similarity">
    <text evidence="1 12">Belongs to the SSRP1 family.</text>
</comment>
<keyword evidence="5 12" id="KW-0227">DNA damage</keyword>
<evidence type="ECO:0000259" key="14">
    <source>
        <dbReference type="PROSITE" id="PS50118"/>
    </source>
</evidence>
<dbReference type="CDD" id="cd01390">
    <property type="entry name" value="HMG-box_NHP6-like"/>
    <property type="match status" value="1"/>
</dbReference>
<dbReference type="Proteomes" id="UP000232323">
    <property type="component" value="Unassembled WGS sequence"/>
</dbReference>
<feature type="region of interest" description="Disordered" evidence="13">
    <location>
        <begin position="474"/>
        <end position="581"/>
    </location>
</feature>
<dbReference type="STRING" id="1157962.A0A250WZK2"/>
<dbReference type="CDD" id="cd13231">
    <property type="entry name" value="PH2_SSRP1-like"/>
    <property type="match status" value="1"/>
</dbReference>
<dbReference type="SUPFAM" id="SSF47095">
    <property type="entry name" value="HMG-box"/>
    <property type="match status" value="1"/>
</dbReference>
<dbReference type="InterPro" id="IPR013719">
    <property type="entry name" value="RTT106/SPT16-like_middle_dom"/>
</dbReference>
<dbReference type="GO" id="GO:0003677">
    <property type="term" value="F:DNA binding"/>
    <property type="evidence" value="ECO:0007669"/>
    <property type="project" value="UniProtKB-UniRule"/>
</dbReference>
<evidence type="ECO:0000256" key="9">
    <source>
        <dbReference type="ARBA" id="ARBA00023204"/>
    </source>
</evidence>
<feature type="compositionally biased region" description="Acidic residues" evidence="13">
    <location>
        <begin position="659"/>
        <end position="669"/>
    </location>
</feature>
<gene>
    <name evidence="15" type="ORF">CEUSTIGMA_g3705.t1</name>
</gene>
<feature type="DNA-binding region" description="HMG box" evidence="11">
    <location>
        <begin position="579"/>
        <end position="647"/>
    </location>
</feature>
<dbReference type="InterPro" id="IPR036910">
    <property type="entry name" value="HMG_box_dom_sf"/>
</dbReference>
<evidence type="ECO:0000256" key="13">
    <source>
        <dbReference type="SAM" id="MobiDB-lite"/>
    </source>
</evidence>
<evidence type="ECO:0000256" key="1">
    <source>
        <dbReference type="ARBA" id="ARBA00010060"/>
    </source>
</evidence>
<dbReference type="PANTHER" id="PTHR45849:SF1">
    <property type="entry name" value="FACT COMPLEX SUBUNIT SSRP1"/>
    <property type="match status" value="1"/>
</dbReference>
<dbReference type="PRINTS" id="PR00887">
    <property type="entry name" value="SSRCOGNITION"/>
</dbReference>
<sequence length="669" mass="72888">MSETVLQYGQISVASRFGMSQGPLKLAASGFTWKSGVGGKNVEIKRDDLDGIAWTKGSKSCQLGIKSKSGHATNFLGFRDKDLDAIKEYVKIHFNMEVQDLPMATSGRNWGRLAIQDGTLMFLVDGKMSLSVPLRDVSHAQQSKDDVVMELHTDDTAAEERQDVLTEMAFHVPLTNSDFTGAGEDSTAKAFLDQVLLHTDIGAASTDDSVCVFGDVAILNPRGRFEVELHLSFLSLVGQAQDFKIRYTSIQRLFVLPKSNSPHTLVVISLDPPIRKGQTFYTHVLCQFPSEAEETIELDITPEQLVAKNEKCGGKLENSLSGPVCDVFARVLRGLSGAKISKPGTFRSASGDTAIRCSYKADDGHLYPLERAFFYVQKPPMLLPFEDVESVEFARQGGGVVSSRTFDLVIKMKTSPEHQFRSINRTEWQSLFDFFAAKKIRVENLNSAAQGPGGPGRAVAIDDDFDPGLRLAEADSEEDDEDFEGGDASSSEDINSGSEDGEDEESGDAELVEEEGISVADIIKTKRKRDDGDAGAGSSPSPKKPKPLAPTAKKSAKGEKAEADGEQKKARKKKDPNAPKGALSAFMYFSNEMRSKVKEENPGIAFGEVGKLLGERWKAATADEKAKFEQMAEKDKDRYKQQMAEYKAKGGAAAGDAQDQGEDDDVVEA</sequence>
<dbReference type="InterPro" id="IPR048993">
    <property type="entry name" value="SSRP1-like_PH1"/>
</dbReference>
<dbReference type="Pfam" id="PF17292">
    <property type="entry name" value="POB3_N"/>
    <property type="match status" value="1"/>
</dbReference>
<dbReference type="InterPro" id="IPR050454">
    <property type="entry name" value="RTT106/SSRP1_HistChap/FACT"/>
</dbReference>
<evidence type="ECO:0000256" key="3">
    <source>
        <dbReference type="ARBA" id="ARBA00022454"/>
    </source>
</evidence>
<evidence type="ECO:0000256" key="6">
    <source>
        <dbReference type="ARBA" id="ARBA00023015"/>
    </source>
</evidence>
<dbReference type="FunFam" id="2.30.29.150:FF:000001">
    <property type="entry name" value="Fact complex subunit ssrp1"/>
    <property type="match status" value="1"/>
</dbReference>
<dbReference type="Pfam" id="PF03531">
    <property type="entry name" value="SSrecog"/>
    <property type="match status" value="1"/>
</dbReference>
<dbReference type="GO" id="GO:0031491">
    <property type="term" value="F:nucleosome binding"/>
    <property type="evidence" value="ECO:0007669"/>
    <property type="project" value="TreeGrafter"/>
</dbReference>
<proteinExistence type="inferred from homology"/>
<comment type="function">
    <text evidence="12">Component of the FACT complex, a general chromatin factor that acts to reorganize nucleosomes. The FACT complex is involved in multiple processes that require DNA as a template such as mRNA elongation, DNA replication and DNA repair. During transcription elongation the FACT complex acts as a histone chaperone that both destabilizes and restores nucleosomal structure. It facilitates the passage of RNA polymerase II and transcription by promoting the dissociation of one histone H2A-H2B dimer from the nucleosome, then subsequently promotes the reestablishment of the nucleosome following the passage of RNA polymerase II.</text>
</comment>
<evidence type="ECO:0000256" key="8">
    <source>
        <dbReference type="ARBA" id="ARBA00023163"/>
    </source>
</evidence>
<feature type="domain" description="HMG box" evidence="14">
    <location>
        <begin position="579"/>
        <end position="647"/>
    </location>
</feature>
<dbReference type="Pfam" id="PF21103">
    <property type="entry name" value="PH1_SSRP1-like"/>
    <property type="match status" value="1"/>
</dbReference>
<comment type="subcellular location">
    <subcellularLocation>
        <location evidence="12">Nucleus</location>
    </subcellularLocation>
    <subcellularLocation>
        <location evidence="12">Chromosome</location>
    </subcellularLocation>
</comment>